<dbReference type="InterPro" id="IPR000504">
    <property type="entry name" value="RRM_dom"/>
</dbReference>
<name>A0AAN5IBP3_9BILA</name>
<dbReference type="Pfam" id="PF00076">
    <property type="entry name" value="RRM_1"/>
    <property type="match status" value="2"/>
</dbReference>
<dbReference type="Gene3D" id="3.30.70.330">
    <property type="match status" value="2"/>
</dbReference>
<evidence type="ECO:0000256" key="3">
    <source>
        <dbReference type="SAM" id="MobiDB-lite"/>
    </source>
</evidence>
<feature type="non-terminal residue" evidence="5">
    <location>
        <position position="1"/>
    </location>
</feature>
<feature type="region of interest" description="Disordered" evidence="3">
    <location>
        <begin position="1"/>
        <end position="22"/>
    </location>
</feature>
<dbReference type="FunFam" id="3.30.70.330:FF:000317">
    <property type="entry name" value="Rox8, isoform B"/>
    <property type="match status" value="1"/>
</dbReference>
<keyword evidence="6" id="KW-1185">Reference proteome</keyword>
<dbReference type="GO" id="GO:0003723">
    <property type="term" value="F:RNA binding"/>
    <property type="evidence" value="ECO:0007669"/>
    <property type="project" value="UniProtKB-UniRule"/>
</dbReference>
<reference evidence="6" key="1">
    <citation type="submission" date="2022-10" db="EMBL/GenBank/DDBJ databases">
        <title>Genome assembly of Pristionchus species.</title>
        <authorList>
            <person name="Yoshida K."/>
            <person name="Sommer R.J."/>
        </authorList>
    </citation>
    <scope>NUCLEOTIDE SEQUENCE [LARGE SCALE GENOMIC DNA]</scope>
    <source>
        <strain evidence="6">RS5460</strain>
    </source>
</reference>
<protein>
    <recommendedName>
        <fullName evidence="4">RRM domain-containing protein</fullName>
    </recommendedName>
</protein>
<gene>
    <name evidence="5" type="ORF">PMAYCL1PPCAC_30418</name>
</gene>
<evidence type="ECO:0000256" key="2">
    <source>
        <dbReference type="PROSITE-ProRule" id="PRU00176"/>
    </source>
</evidence>
<dbReference type="SMART" id="SM00360">
    <property type="entry name" value="RRM"/>
    <property type="match status" value="2"/>
</dbReference>
<dbReference type="AlphaFoldDB" id="A0AAN5IBP3"/>
<evidence type="ECO:0000259" key="4">
    <source>
        <dbReference type="PROSITE" id="PS50102"/>
    </source>
</evidence>
<evidence type="ECO:0000313" key="5">
    <source>
        <dbReference type="EMBL" id="GMR60223.1"/>
    </source>
</evidence>
<dbReference type="InterPro" id="IPR003954">
    <property type="entry name" value="RRM_euk-type"/>
</dbReference>
<dbReference type="SMART" id="SM00361">
    <property type="entry name" value="RRM_1"/>
    <property type="match status" value="1"/>
</dbReference>
<evidence type="ECO:0000313" key="6">
    <source>
        <dbReference type="Proteomes" id="UP001328107"/>
    </source>
</evidence>
<dbReference type="SUPFAM" id="SSF54928">
    <property type="entry name" value="RNA-binding domain, RBD"/>
    <property type="match status" value="2"/>
</dbReference>
<dbReference type="FunFam" id="3.30.70.330:FF:001013">
    <property type="entry name" value="TIA-1/TIAL RNA binding protein homolog"/>
    <property type="match status" value="1"/>
</dbReference>
<dbReference type="Proteomes" id="UP001328107">
    <property type="component" value="Unassembled WGS sequence"/>
</dbReference>
<keyword evidence="1 2" id="KW-0694">RNA-binding</keyword>
<evidence type="ECO:0000256" key="1">
    <source>
        <dbReference type="ARBA" id="ARBA00022884"/>
    </source>
</evidence>
<dbReference type="InterPro" id="IPR012677">
    <property type="entry name" value="Nucleotide-bd_a/b_plait_sf"/>
</dbReference>
<feature type="domain" description="RRM" evidence="4">
    <location>
        <begin position="181"/>
        <end position="259"/>
    </location>
</feature>
<sequence>SERTVPPSSPSPPSLDHSSSHLDQCGIRRLSIKLKRVHPEEGRGLYEDPDYIFLQAKKMMNTMQPMNGMQMAAGSALVNGTGSTVSTGTTPSSLCSTPNLNLLSSAAAAPMMQYMQQGYPSGLQQMQLPGVNAFEGIPFIIYPSGGVQQGISVAALQRVAESKSGTTAVTTEPKVDTSKHHHIFIGDLSSEIDVKSLKEAFEVHGEVSEAKVIRDAQTQKSKGYGFVSFPDRSCAEKAMMAMNGAVLGRRAIRTNWATRRPSDEAREKLTFEQVFNSTKPDNTSVYVGNVHQNTAENDLREAFKEFGQITEVRIFKSQGYAFVRFEKKEDATKAIMEMNGKAVANSVIRCSWGRTQQSQSNSMAPLVTDMAPLLAAQQLLQQQAAAPYAAAQAQLLSPFWSPLQTQAVYPKFLNPLGPLAAPMLGQW</sequence>
<comment type="caution">
    <text evidence="5">The sequence shown here is derived from an EMBL/GenBank/DDBJ whole genome shotgun (WGS) entry which is preliminary data.</text>
</comment>
<feature type="domain" description="RRM" evidence="4">
    <location>
        <begin position="283"/>
        <end position="355"/>
    </location>
</feature>
<proteinExistence type="predicted"/>
<organism evidence="5 6">
    <name type="scientific">Pristionchus mayeri</name>
    <dbReference type="NCBI Taxonomy" id="1317129"/>
    <lineage>
        <taxon>Eukaryota</taxon>
        <taxon>Metazoa</taxon>
        <taxon>Ecdysozoa</taxon>
        <taxon>Nematoda</taxon>
        <taxon>Chromadorea</taxon>
        <taxon>Rhabditida</taxon>
        <taxon>Rhabditina</taxon>
        <taxon>Diplogasteromorpha</taxon>
        <taxon>Diplogasteroidea</taxon>
        <taxon>Neodiplogasteridae</taxon>
        <taxon>Pristionchus</taxon>
    </lineage>
</organism>
<dbReference type="EMBL" id="BTRK01000006">
    <property type="protein sequence ID" value="GMR60223.1"/>
    <property type="molecule type" value="Genomic_DNA"/>
</dbReference>
<dbReference type="PROSITE" id="PS50102">
    <property type="entry name" value="RRM"/>
    <property type="match status" value="2"/>
</dbReference>
<accession>A0AAN5IBP3</accession>
<dbReference type="InterPro" id="IPR035979">
    <property type="entry name" value="RBD_domain_sf"/>
</dbReference>
<dbReference type="PANTHER" id="PTHR10352">
    <property type="entry name" value="EUKARYOTIC TRANSLATION INITIATION FACTOR 3 SUBUNIT G"/>
    <property type="match status" value="1"/>
</dbReference>